<dbReference type="EMBL" id="CAJVPY010003041">
    <property type="protein sequence ID" value="CAG8579633.1"/>
    <property type="molecule type" value="Genomic_DNA"/>
</dbReference>
<feature type="domain" description="Integrase catalytic" evidence="2">
    <location>
        <begin position="1"/>
        <end position="103"/>
    </location>
</feature>
<dbReference type="InterPro" id="IPR001584">
    <property type="entry name" value="Integrase_cat-core"/>
</dbReference>
<gene>
    <name evidence="3" type="ORF">DERYTH_LOCUS6622</name>
</gene>
<dbReference type="GO" id="GO:0015074">
    <property type="term" value="P:DNA integration"/>
    <property type="evidence" value="ECO:0007669"/>
    <property type="project" value="InterPro"/>
</dbReference>
<dbReference type="PROSITE" id="PS50994">
    <property type="entry name" value="INTEGRASE"/>
    <property type="match status" value="1"/>
</dbReference>
<comment type="caution">
    <text evidence="3">The sequence shown here is derived from an EMBL/GenBank/DDBJ whole genome shotgun (WGS) entry which is preliminary data.</text>
</comment>
<dbReference type="InterPro" id="IPR012337">
    <property type="entry name" value="RNaseH-like_sf"/>
</dbReference>
<organism evidence="3 4">
    <name type="scientific">Dentiscutata erythropus</name>
    <dbReference type="NCBI Taxonomy" id="1348616"/>
    <lineage>
        <taxon>Eukaryota</taxon>
        <taxon>Fungi</taxon>
        <taxon>Fungi incertae sedis</taxon>
        <taxon>Mucoromycota</taxon>
        <taxon>Glomeromycotina</taxon>
        <taxon>Glomeromycetes</taxon>
        <taxon>Diversisporales</taxon>
        <taxon>Gigasporaceae</taxon>
        <taxon>Dentiscutata</taxon>
    </lineage>
</organism>
<dbReference type="GO" id="GO:0003676">
    <property type="term" value="F:nucleic acid binding"/>
    <property type="evidence" value="ECO:0007669"/>
    <property type="project" value="InterPro"/>
</dbReference>
<name>A0A9N9G621_9GLOM</name>
<keyword evidence="4" id="KW-1185">Reference proteome</keyword>
<dbReference type="Proteomes" id="UP000789405">
    <property type="component" value="Unassembled WGS sequence"/>
</dbReference>
<proteinExistence type="predicted"/>
<dbReference type="GO" id="GO:0005634">
    <property type="term" value="C:nucleus"/>
    <property type="evidence" value="ECO:0007669"/>
    <property type="project" value="UniProtKB-ARBA"/>
</dbReference>
<dbReference type="Pfam" id="PF24626">
    <property type="entry name" value="SH3_Tf2-1"/>
    <property type="match status" value="1"/>
</dbReference>
<dbReference type="AlphaFoldDB" id="A0A9N9G621"/>
<sequence>MDFITDLPTFQEFDSILVVVDQLTKMAHFVTCIKDINAEQTAQLVLRKVIQLHRIPKDITSDREPQFASKFWSHLFHLLGTKINLSSAYHPQLDRQSERVNQADLLPLAKFVYNNLVHASTKFTPFFANYGFHSHFDLQTPFHSSVPLVEDKATHLLQIKETLISKLKVAQDYYKSNANRKCLESPNFKVEIINPVAYHLTLPPTSKLHNIFHVSLLEPYITNSFPGRSLEPPPSITFENTTDMNYDINERFWEPVENVANAQEAVEVFYQRYPDKPGQRKSKHKAKSSKEGPLRGRWCNNQAPNLQAYETAMSFNISSNTTIEQQDNNENNSENNDKRDGKTDSKNNVDEEDMNKNKSRLVYSDYYEESKDLMIIQDWS</sequence>
<dbReference type="OrthoDB" id="2447315at2759"/>
<dbReference type="Gene3D" id="3.30.420.10">
    <property type="entry name" value="Ribonuclease H-like superfamily/Ribonuclease H"/>
    <property type="match status" value="1"/>
</dbReference>
<evidence type="ECO:0000313" key="4">
    <source>
        <dbReference type="Proteomes" id="UP000789405"/>
    </source>
</evidence>
<evidence type="ECO:0000259" key="2">
    <source>
        <dbReference type="PROSITE" id="PS50994"/>
    </source>
</evidence>
<dbReference type="SUPFAM" id="SSF54160">
    <property type="entry name" value="Chromo domain-like"/>
    <property type="match status" value="1"/>
</dbReference>
<feature type="region of interest" description="Disordered" evidence="1">
    <location>
        <begin position="322"/>
        <end position="359"/>
    </location>
</feature>
<feature type="compositionally biased region" description="Low complexity" evidence="1">
    <location>
        <begin position="324"/>
        <end position="334"/>
    </location>
</feature>
<reference evidence="3" key="1">
    <citation type="submission" date="2021-06" db="EMBL/GenBank/DDBJ databases">
        <authorList>
            <person name="Kallberg Y."/>
            <person name="Tangrot J."/>
            <person name="Rosling A."/>
        </authorList>
    </citation>
    <scope>NUCLEOTIDE SEQUENCE</scope>
    <source>
        <strain evidence="3">MA453B</strain>
    </source>
</reference>
<evidence type="ECO:0000313" key="3">
    <source>
        <dbReference type="EMBL" id="CAG8579633.1"/>
    </source>
</evidence>
<dbReference type="InterPro" id="IPR016197">
    <property type="entry name" value="Chromo-like_dom_sf"/>
</dbReference>
<dbReference type="InterPro" id="IPR036397">
    <property type="entry name" value="RNaseH_sf"/>
</dbReference>
<feature type="region of interest" description="Disordered" evidence="1">
    <location>
        <begin position="273"/>
        <end position="300"/>
    </location>
</feature>
<accession>A0A9N9G621</accession>
<evidence type="ECO:0000256" key="1">
    <source>
        <dbReference type="SAM" id="MobiDB-lite"/>
    </source>
</evidence>
<dbReference type="SUPFAM" id="SSF53098">
    <property type="entry name" value="Ribonuclease H-like"/>
    <property type="match status" value="1"/>
</dbReference>
<feature type="compositionally biased region" description="Basic and acidic residues" evidence="1">
    <location>
        <begin position="335"/>
        <end position="349"/>
    </location>
</feature>
<protein>
    <submittedName>
        <fullName evidence="3">20059_t:CDS:1</fullName>
    </submittedName>
</protein>
<dbReference type="PANTHER" id="PTHR45835">
    <property type="entry name" value="YALI0A06105P"/>
    <property type="match status" value="1"/>
</dbReference>
<dbReference type="InterPro" id="IPR056924">
    <property type="entry name" value="SH3_Tf2-1"/>
</dbReference>
<dbReference type="PANTHER" id="PTHR45835:SF99">
    <property type="entry name" value="CHROMO DOMAIN-CONTAINING PROTEIN-RELATED"/>
    <property type="match status" value="1"/>
</dbReference>